<dbReference type="AlphaFoldDB" id="A0A3N4I5J7"/>
<evidence type="ECO:0000256" key="7">
    <source>
        <dbReference type="SAM" id="MobiDB-lite"/>
    </source>
</evidence>
<feature type="compositionally biased region" description="Basic and acidic residues" evidence="7">
    <location>
        <begin position="39"/>
        <end position="75"/>
    </location>
</feature>
<dbReference type="GO" id="GO:0032040">
    <property type="term" value="C:small-subunit processome"/>
    <property type="evidence" value="ECO:0007669"/>
    <property type="project" value="InterPro"/>
</dbReference>
<feature type="region of interest" description="Disordered" evidence="7">
    <location>
        <begin position="877"/>
        <end position="899"/>
    </location>
</feature>
<dbReference type="GO" id="GO:0030692">
    <property type="term" value="C:Noc4p-Nop14p complex"/>
    <property type="evidence" value="ECO:0007669"/>
    <property type="project" value="TreeGrafter"/>
</dbReference>
<feature type="compositionally biased region" description="Basic and acidic residues" evidence="7">
    <location>
        <begin position="289"/>
        <end position="338"/>
    </location>
</feature>
<dbReference type="Proteomes" id="UP000275078">
    <property type="component" value="Unassembled WGS sequence"/>
</dbReference>
<sequence length="899" mass="102744">MAPSQLKRLKSSLRQAGLVGQQKPSGKKGKKTGGTGSESRVERSIKLQNIREEFNPFDLKQTKQKWEVSGREKQKGVKGQPGISKQAGEDERKRTLLVEMQRRNKVGGIVDRRIGENDPTMAPEDRMLERFTREKQRGVRAKDAEMYNLEDDEEVSFFGHTLGGLGEEDFAEEDLVGSDSEKPRGAKRLLGSDEEGSGDENAPARKKSKAEVMKEVMAKSKLFKYERQKAKEEDDDVREALDKDLGSLRKLLMQSQPKMNADRLAQMTGEKNEVEKAYDQAFGEMMFDKRAAPADRTKTAEEKAAEEAERLRKLEEARLKRMRGEEDSDVEMEKADRKRERRRRRKDKDESESESEKEEVDEDDEEGEAEHFGFGKKPVYDPNPNPDEIVEDEYMDAEEVDFDDDELDGMLEKGDANQSDDYDSDVSMPENEEDSEDEFIADLKEVEEPKKAESKAVAVPEDESIGYTYPCPATHEEFLQIIKDVPVETLPTVVRRIRVLHHASLMAGNKEKLEKFAQILLDHIGYMAETLSPVPWTTMDTLVRHLHSMAKQYPQSLPQAFRERINQIEETRPTDLKLSDFVMLNNIGIIFPTSDNHHHVVTPTILCMARYLNQAAPKSLTDLAKGAYVCSLFGHYVKLSKRFVPEVLNYIYQGLTLLAPTSLKKLPGTYPLQNPTDSLRIKKTGDEWTFRRATFADLKKTTLSKSESNDLAHTLLAQFTSLLAMFSNLWAGKTAFFEAFEPGKLLLQHLLKSKSTEILAAPALTLHLRTVLNAIEARLQKAHLTRRPLELHHHRPLPIPSNIPKFQENFSLDKKSYDPDRERVEAAKLKAEYKKERKGALRELRKDSAFIAREKLREEKVASREYHAKMKKLTAMIQTEEGQASNEYEREKRARKGKK</sequence>
<dbReference type="STRING" id="1160509.A0A3N4I5J7"/>
<dbReference type="PANTHER" id="PTHR23183:SF0">
    <property type="entry name" value="NUCLEOLAR PROTEIN 14"/>
    <property type="match status" value="1"/>
</dbReference>
<evidence type="ECO:0000256" key="1">
    <source>
        <dbReference type="ARBA" id="ARBA00004604"/>
    </source>
</evidence>
<keyword evidence="4" id="KW-0698">rRNA processing</keyword>
<evidence type="ECO:0000313" key="9">
    <source>
        <dbReference type="Proteomes" id="UP000275078"/>
    </source>
</evidence>
<accession>A0A3N4I5J7</accession>
<feature type="region of interest" description="Disordered" evidence="7">
    <location>
        <begin position="1"/>
        <end position="146"/>
    </location>
</feature>
<evidence type="ECO:0000256" key="3">
    <source>
        <dbReference type="ARBA" id="ARBA00022517"/>
    </source>
</evidence>
<keyword evidence="5" id="KW-0539">Nucleus</keyword>
<reference evidence="8 9" key="1">
    <citation type="journal article" date="2018" name="Nat. Ecol. Evol.">
        <title>Pezizomycetes genomes reveal the molecular basis of ectomycorrhizal truffle lifestyle.</title>
        <authorList>
            <person name="Murat C."/>
            <person name="Payen T."/>
            <person name="Noel B."/>
            <person name="Kuo A."/>
            <person name="Morin E."/>
            <person name="Chen J."/>
            <person name="Kohler A."/>
            <person name="Krizsan K."/>
            <person name="Balestrini R."/>
            <person name="Da Silva C."/>
            <person name="Montanini B."/>
            <person name="Hainaut M."/>
            <person name="Levati E."/>
            <person name="Barry K.W."/>
            <person name="Belfiori B."/>
            <person name="Cichocki N."/>
            <person name="Clum A."/>
            <person name="Dockter R.B."/>
            <person name="Fauchery L."/>
            <person name="Guy J."/>
            <person name="Iotti M."/>
            <person name="Le Tacon F."/>
            <person name="Lindquist E.A."/>
            <person name="Lipzen A."/>
            <person name="Malagnac F."/>
            <person name="Mello A."/>
            <person name="Molinier V."/>
            <person name="Miyauchi S."/>
            <person name="Poulain J."/>
            <person name="Riccioni C."/>
            <person name="Rubini A."/>
            <person name="Sitrit Y."/>
            <person name="Splivallo R."/>
            <person name="Traeger S."/>
            <person name="Wang M."/>
            <person name="Zifcakova L."/>
            <person name="Wipf D."/>
            <person name="Zambonelli A."/>
            <person name="Paolocci F."/>
            <person name="Nowrousian M."/>
            <person name="Ottonello S."/>
            <person name="Baldrian P."/>
            <person name="Spatafora J.W."/>
            <person name="Henrissat B."/>
            <person name="Nagy L.G."/>
            <person name="Aury J.M."/>
            <person name="Wincker P."/>
            <person name="Grigoriev I.V."/>
            <person name="Bonfante P."/>
            <person name="Martin F.M."/>
        </authorList>
    </citation>
    <scope>NUCLEOTIDE SEQUENCE [LARGE SCALE GENOMIC DNA]</scope>
    <source>
        <strain evidence="8 9">RN42</strain>
    </source>
</reference>
<evidence type="ECO:0000256" key="5">
    <source>
        <dbReference type="ARBA" id="ARBA00023242"/>
    </source>
</evidence>
<feature type="compositionally biased region" description="Acidic residues" evidence="7">
    <location>
        <begin position="418"/>
        <end position="437"/>
    </location>
</feature>
<gene>
    <name evidence="8" type="ORF">BJ508DRAFT_376480</name>
</gene>
<feature type="compositionally biased region" description="Acidic residues" evidence="7">
    <location>
        <begin position="350"/>
        <end position="368"/>
    </location>
</feature>
<feature type="compositionally biased region" description="Basic and acidic residues" evidence="7">
    <location>
        <begin position="87"/>
        <end position="102"/>
    </location>
</feature>
<dbReference type="GO" id="GO:0030490">
    <property type="term" value="P:maturation of SSU-rRNA"/>
    <property type="evidence" value="ECO:0007669"/>
    <property type="project" value="TreeGrafter"/>
</dbReference>
<feature type="region of interest" description="Disordered" evidence="7">
    <location>
        <begin position="168"/>
        <end position="211"/>
    </location>
</feature>
<comment type="function">
    <text evidence="6">Involved in nucleolar processing of pre-18S ribosomal RNA. Has a role in the nuclear export of 40S pre-ribosomal subunit to the cytoplasm.</text>
</comment>
<keyword evidence="9" id="KW-1185">Reference proteome</keyword>
<keyword evidence="3" id="KW-0690">Ribosome biogenesis</keyword>
<evidence type="ECO:0000256" key="4">
    <source>
        <dbReference type="ARBA" id="ARBA00022552"/>
    </source>
</evidence>
<organism evidence="8 9">
    <name type="scientific">Ascobolus immersus RN42</name>
    <dbReference type="NCBI Taxonomy" id="1160509"/>
    <lineage>
        <taxon>Eukaryota</taxon>
        <taxon>Fungi</taxon>
        <taxon>Dikarya</taxon>
        <taxon>Ascomycota</taxon>
        <taxon>Pezizomycotina</taxon>
        <taxon>Pezizomycetes</taxon>
        <taxon>Pezizales</taxon>
        <taxon>Ascobolaceae</taxon>
        <taxon>Ascobolus</taxon>
    </lineage>
</organism>
<feature type="region of interest" description="Disordered" evidence="7">
    <location>
        <begin position="289"/>
        <end position="437"/>
    </location>
</feature>
<dbReference type="OrthoDB" id="441771at2759"/>
<protein>
    <submittedName>
        <fullName evidence="8">Nop14-like protein</fullName>
    </submittedName>
</protein>
<evidence type="ECO:0000256" key="2">
    <source>
        <dbReference type="ARBA" id="ARBA00007466"/>
    </source>
</evidence>
<dbReference type="PANTHER" id="PTHR23183">
    <property type="entry name" value="NOP14"/>
    <property type="match status" value="1"/>
</dbReference>
<evidence type="ECO:0000313" key="8">
    <source>
        <dbReference type="EMBL" id="RPA81375.1"/>
    </source>
</evidence>
<name>A0A3N4I5J7_ASCIM</name>
<proteinExistence type="inferred from homology"/>
<dbReference type="Pfam" id="PF04147">
    <property type="entry name" value="Nop14"/>
    <property type="match status" value="1"/>
</dbReference>
<feature type="compositionally biased region" description="Acidic residues" evidence="7">
    <location>
        <begin position="388"/>
        <end position="409"/>
    </location>
</feature>
<dbReference type="EMBL" id="ML119680">
    <property type="protein sequence ID" value="RPA81375.1"/>
    <property type="molecule type" value="Genomic_DNA"/>
</dbReference>
<feature type="compositionally biased region" description="Basic and acidic residues" evidence="7">
    <location>
        <begin position="123"/>
        <end position="145"/>
    </location>
</feature>
<feature type="compositionally biased region" description="Polar residues" evidence="7">
    <location>
        <begin position="877"/>
        <end position="886"/>
    </location>
</feature>
<comment type="subcellular location">
    <subcellularLocation>
        <location evidence="1">Nucleus</location>
        <location evidence="1">Nucleolus</location>
    </subcellularLocation>
</comment>
<dbReference type="InterPro" id="IPR007276">
    <property type="entry name" value="Nop14"/>
</dbReference>
<evidence type="ECO:0000256" key="6">
    <source>
        <dbReference type="ARBA" id="ARBA00024695"/>
    </source>
</evidence>
<comment type="similarity">
    <text evidence="2">Belongs to the NOP14 family.</text>
</comment>
<feature type="region of interest" description="Disordered" evidence="7">
    <location>
        <begin position="252"/>
        <end position="272"/>
    </location>
</feature>